<comment type="similarity">
    <text evidence="1">Belongs to the peptidase S1 family.</text>
</comment>
<dbReference type="InterPro" id="IPR018114">
    <property type="entry name" value="TRYPSIN_HIS"/>
</dbReference>
<dbReference type="PROSITE" id="PS00134">
    <property type="entry name" value="TRYPSIN_HIS"/>
    <property type="match status" value="1"/>
</dbReference>
<evidence type="ECO:0000256" key="1">
    <source>
        <dbReference type="ARBA" id="ARBA00007664"/>
    </source>
</evidence>
<organism evidence="11 12">
    <name type="scientific">Drosophila lebanonensis</name>
    <name type="common">Fruit fly</name>
    <name type="synonym">Scaptodrosophila lebanonensis</name>
    <dbReference type="NCBI Taxonomy" id="7225"/>
    <lineage>
        <taxon>Eukaryota</taxon>
        <taxon>Metazoa</taxon>
        <taxon>Ecdysozoa</taxon>
        <taxon>Arthropoda</taxon>
        <taxon>Hexapoda</taxon>
        <taxon>Insecta</taxon>
        <taxon>Pterygota</taxon>
        <taxon>Neoptera</taxon>
        <taxon>Endopterygota</taxon>
        <taxon>Diptera</taxon>
        <taxon>Brachycera</taxon>
        <taxon>Muscomorpha</taxon>
        <taxon>Ephydroidea</taxon>
        <taxon>Drosophilidae</taxon>
        <taxon>Scaptodrosophila</taxon>
    </lineage>
</organism>
<dbReference type="InterPro" id="IPR001314">
    <property type="entry name" value="Peptidase_S1A"/>
</dbReference>
<keyword evidence="5 8" id="KW-0720">Serine protease</keyword>
<keyword evidence="3 9" id="KW-0732">Signal</keyword>
<protein>
    <submittedName>
        <fullName evidence="12">Seminase</fullName>
    </submittedName>
</protein>
<gene>
    <name evidence="12" type="primary">LOC115620244</name>
</gene>
<dbReference type="AlphaFoldDB" id="A0A6J2T224"/>
<keyword evidence="2 8" id="KW-0645">Protease</keyword>
<dbReference type="OrthoDB" id="546450at2759"/>
<dbReference type="InterPro" id="IPR050430">
    <property type="entry name" value="Peptidase_S1"/>
</dbReference>
<dbReference type="PRINTS" id="PR00722">
    <property type="entry name" value="CHYMOTRYPSIN"/>
</dbReference>
<dbReference type="SUPFAM" id="SSF50494">
    <property type="entry name" value="Trypsin-like serine proteases"/>
    <property type="match status" value="1"/>
</dbReference>
<dbReference type="InterPro" id="IPR033116">
    <property type="entry name" value="TRYPSIN_SER"/>
</dbReference>
<evidence type="ECO:0000256" key="9">
    <source>
        <dbReference type="SAM" id="SignalP"/>
    </source>
</evidence>
<evidence type="ECO:0000259" key="10">
    <source>
        <dbReference type="PROSITE" id="PS50240"/>
    </source>
</evidence>
<reference evidence="12" key="1">
    <citation type="submission" date="2025-08" db="UniProtKB">
        <authorList>
            <consortium name="RefSeq"/>
        </authorList>
    </citation>
    <scope>IDENTIFICATION</scope>
    <source>
        <strain evidence="12">11010-0011.00</strain>
        <tissue evidence="12">Whole body</tissue>
    </source>
</reference>
<dbReference type="CDD" id="cd00190">
    <property type="entry name" value="Tryp_SPc"/>
    <property type="match status" value="1"/>
</dbReference>
<dbReference type="InterPro" id="IPR001254">
    <property type="entry name" value="Trypsin_dom"/>
</dbReference>
<name>A0A6J2T224_DROLE</name>
<keyword evidence="11" id="KW-1185">Reference proteome</keyword>
<dbReference type="Gene3D" id="2.40.10.10">
    <property type="entry name" value="Trypsin-like serine proteases"/>
    <property type="match status" value="1"/>
</dbReference>
<evidence type="ECO:0000256" key="7">
    <source>
        <dbReference type="ARBA" id="ARBA00023157"/>
    </source>
</evidence>
<dbReference type="PROSITE" id="PS50240">
    <property type="entry name" value="TRYPSIN_DOM"/>
    <property type="match status" value="1"/>
</dbReference>
<dbReference type="PANTHER" id="PTHR24276">
    <property type="entry name" value="POLYSERASE-RELATED"/>
    <property type="match status" value="1"/>
</dbReference>
<dbReference type="RefSeq" id="XP_030369253.1">
    <property type="nucleotide sequence ID" value="XM_030513393.1"/>
</dbReference>
<dbReference type="SMART" id="SM00020">
    <property type="entry name" value="Tryp_SPc"/>
    <property type="match status" value="1"/>
</dbReference>
<dbReference type="Proteomes" id="UP000504634">
    <property type="component" value="Unplaced"/>
</dbReference>
<evidence type="ECO:0000256" key="8">
    <source>
        <dbReference type="RuleBase" id="RU363034"/>
    </source>
</evidence>
<evidence type="ECO:0000256" key="4">
    <source>
        <dbReference type="ARBA" id="ARBA00022801"/>
    </source>
</evidence>
<keyword evidence="6" id="KW-0865">Zymogen</keyword>
<feature type="domain" description="Peptidase S1" evidence="10">
    <location>
        <begin position="33"/>
        <end position="261"/>
    </location>
</feature>
<sequence length="264" mass="29399">MLTKPAHFLTLLPLLGSLFGVVSGVAEQLQPRVYGGELTTNRQMGGFMVQIIFDNELICTGSVISQWHIVTAAHCFEDLDVEKIFINAGDSTKKVETFGLSKIGIEKLWIHPTYNKLKFIGDIAGIQTNRALKGDEIGILPFCKKPLRAGDVVTVAGFGRHKDPGNFRKNFTSAQLRYIKVPIIAKGECNEKLRRKLPNNVLCATAYDNRTTCMGDSGGPLIFDNQLCGIATWTSKCGEGVRPDIFMKIWFYRNFLNNIIKQKV</sequence>
<accession>A0A6J2T224</accession>
<evidence type="ECO:0000313" key="12">
    <source>
        <dbReference type="RefSeq" id="XP_030369253.1"/>
    </source>
</evidence>
<dbReference type="PANTHER" id="PTHR24276:SF94">
    <property type="entry name" value="AT20289P-RELATED"/>
    <property type="match status" value="1"/>
</dbReference>
<dbReference type="GO" id="GO:0006508">
    <property type="term" value="P:proteolysis"/>
    <property type="evidence" value="ECO:0007669"/>
    <property type="project" value="UniProtKB-KW"/>
</dbReference>
<evidence type="ECO:0000256" key="6">
    <source>
        <dbReference type="ARBA" id="ARBA00023145"/>
    </source>
</evidence>
<dbReference type="InterPro" id="IPR009003">
    <property type="entry name" value="Peptidase_S1_PA"/>
</dbReference>
<evidence type="ECO:0000256" key="5">
    <source>
        <dbReference type="ARBA" id="ARBA00022825"/>
    </source>
</evidence>
<evidence type="ECO:0000313" key="11">
    <source>
        <dbReference type="Proteomes" id="UP000504634"/>
    </source>
</evidence>
<dbReference type="GeneID" id="115620244"/>
<evidence type="ECO:0000256" key="3">
    <source>
        <dbReference type="ARBA" id="ARBA00022729"/>
    </source>
</evidence>
<keyword evidence="4 8" id="KW-0378">Hydrolase</keyword>
<dbReference type="InterPro" id="IPR043504">
    <property type="entry name" value="Peptidase_S1_PA_chymotrypsin"/>
</dbReference>
<dbReference type="PROSITE" id="PS00135">
    <property type="entry name" value="TRYPSIN_SER"/>
    <property type="match status" value="1"/>
</dbReference>
<proteinExistence type="inferred from homology"/>
<feature type="chain" id="PRO_5026787079" evidence="9">
    <location>
        <begin position="25"/>
        <end position="264"/>
    </location>
</feature>
<dbReference type="GO" id="GO:0004252">
    <property type="term" value="F:serine-type endopeptidase activity"/>
    <property type="evidence" value="ECO:0007669"/>
    <property type="project" value="InterPro"/>
</dbReference>
<dbReference type="FunFam" id="2.40.10.10:FF:000068">
    <property type="entry name" value="transmembrane protease serine 2"/>
    <property type="match status" value="1"/>
</dbReference>
<evidence type="ECO:0000256" key="2">
    <source>
        <dbReference type="ARBA" id="ARBA00022670"/>
    </source>
</evidence>
<keyword evidence="7" id="KW-1015">Disulfide bond</keyword>
<feature type="signal peptide" evidence="9">
    <location>
        <begin position="1"/>
        <end position="24"/>
    </location>
</feature>
<dbReference type="Pfam" id="PF00089">
    <property type="entry name" value="Trypsin"/>
    <property type="match status" value="1"/>
</dbReference>